<dbReference type="GO" id="GO:0033179">
    <property type="term" value="C:proton-transporting V-type ATPase, V0 domain"/>
    <property type="evidence" value="ECO:0007669"/>
    <property type="project" value="InterPro"/>
</dbReference>
<dbReference type="Proteomes" id="UP000030170">
    <property type="component" value="Unassembled WGS sequence"/>
</dbReference>
<keyword evidence="4 8" id="KW-0812">Transmembrane</keyword>
<feature type="transmembrane region" description="Helical" evidence="8">
    <location>
        <begin position="307"/>
        <end position="337"/>
    </location>
</feature>
<dbReference type="RefSeq" id="WP_036531443.1">
    <property type="nucleotide sequence ID" value="NZ_JJML01000008.1"/>
</dbReference>
<evidence type="ECO:0000313" key="10">
    <source>
        <dbReference type="Proteomes" id="UP000030170"/>
    </source>
</evidence>
<name>A0A098TM68_9CYAN</name>
<organism evidence="9 10">
    <name type="scientific">Neosynechococcus sphagnicola sy1</name>
    <dbReference type="NCBI Taxonomy" id="1497020"/>
    <lineage>
        <taxon>Bacteria</taxon>
        <taxon>Bacillati</taxon>
        <taxon>Cyanobacteriota</taxon>
        <taxon>Cyanophyceae</taxon>
        <taxon>Neosynechococcales</taxon>
        <taxon>Neosynechococcaceae</taxon>
        <taxon>Neosynechococcus</taxon>
    </lineage>
</organism>
<evidence type="ECO:0000256" key="5">
    <source>
        <dbReference type="ARBA" id="ARBA00022989"/>
    </source>
</evidence>
<evidence type="ECO:0000256" key="2">
    <source>
        <dbReference type="ARBA" id="ARBA00009904"/>
    </source>
</evidence>
<feature type="transmembrane region" description="Helical" evidence="8">
    <location>
        <begin position="454"/>
        <end position="472"/>
    </location>
</feature>
<comment type="caution">
    <text evidence="9">The sequence shown here is derived from an EMBL/GenBank/DDBJ whole genome shotgun (WGS) entry which is preliminary data.</text>
</comment>
<accession>A0A098TM68</accession>
<keyword evidence="10" id="KW-1185">Reference proteome</keyword>
<evidence type="ECO:0000256" key="6">
    <source>
        <dbReference type="ARBA" id="ARBA00023065"/>
    </source>
</evidence>
<protein>
    <submittedName>
        <fullName evidence="9">Uncharacterized protein</fullName>
    </submittedName>
</protein>
<evidence type="ECO:0000313" key="9">
    <source>
        <dbReference type="EMBL" id="KGF73410.1"/>
    </source>
</evidence>
<evidence type="ECO:0000256" key="7">
    <source>
        <dbReference type="ARBA" id="ARBA00023136"/>
    </source>
</evidence>
<evidence type="ECO:0000256" key="4">
    <source>
        <dbReference type="ARBA" id="ARBA00022692"/>
    </source>
</evidence>
<dbReference type="GO" id="GO:0016471">
    <property type="term" value="C:vacuolar proton-transporting V-type ATPase complex"/>
    <property type="evidence" value="ECO:0007669"/>
    <property type="project" value="TreeGrafter"/>
</dbReference>
<dbReference type="Pfam" id="PF01496">
    <property type="entry name" value="V_ATPase_I"/>
    <property type="match status" value="1"/>
</dbReference>
<dbReference type="GO" id="GO:0007035">
    <property type="term" value="P:vacuolar acidification"/>
    <property type="evidence" value="ECO:0007669"/>
    <property type="project" value="TreeGrafter"/>
</dbReference>
<evidence type="ECO:0000256" key="8">
    <source>
        <dbReference type="SAM" id="Phobius"/>
    </source>
</evidence>
<comment type="similarity">
    <text evidence="2">Belongs to the V-ATPase 116 kDa subunit family.</text>
</comment>
<evidence type="ECO:0000256" key="3">
    <source>
        <dbReference type="ARBA" id="ARBA00022448"/>
    </source>
</evidence>
<keyword evidence="7 8" id="KW-0472">Membrane</keyword>
<sequence length="599" mass="66629">MAIGALKRVTILGTEDQKIQVLAELQSLGVMHLIDLTPENTHPPLPDPFKDTRLAVRYLEDCPQSQRPARHLGHFNPQQQVERILKLKADSEALMDERDRLVGQISQLKVWGKFHLPNPEALGGLQFFFYQLNLRQFRQLAKTEYAYKVVRQDSRYRYVVVIHPELPSLPFPALQLPDRSLGQLQERLEDVDDSLENLETRRIGATRFANALRDYLTDALNATELLEATHHTYDEAGLFALQGWCPVHRLSEVMALGEKLGFAIETTTPSPDDSPPTYLENRSGFAAGESLIQIYGMPAYGGWDPSAMVFVSFVLFFGLILADAGYGLVLTAIALFLRPRLLQSGQRQLWLLMVALAASSTIYGLLAGEYFGIEAAKGSWLDHIAIFKPDLDKLSELMAFSIGIGALHVSIANAISVYQKWGRPAVGVHLGWILVVVGGYGAWLFRFLLPEAQLAMVGSWALGVGLVSVFCFTHPGPLTPKGILHWLLGGLHGLTDISKIFGDVLSYLRLFALGLSSTYLAVTFNQLAGDMAKTGEIGMLIAFLILLLGHTMNFVLCLMAGTIHGLRLNFIEFYRWSQDPEAEGHPFKPLKKYLFGNVR</sequence>
<keyword evidence="5 8" id="KW-1133">Transmembrane helix</keyword>
<keyword evidence="6" id="KW-0406">Ion transport</keyword>
<keyword evidence="3" id="KW-0813">Transport</keyword>
<feature type="transmembrane region" description="Helical" evidence="8">
    <location>
        <begin position="349"/>
        <end position="373"/>
    </location>
</feature>
<evidence type="ECO:0000256" key="1">
    <source>
        <dbReference type="ARBA" id="ARBA00004141"/>
    </source>
</evidence>
<dbReference type="InterPro" id="IPR002490">
    <property type="entry name" value="V-ATPase_116kDa_su"/>
</dbReference>
<feature type="transmembrane region" description="Helical" evidence="8">
    <location>
        <begin position="397"/>
        <end position="418"/>
    </location>
</feature>
<dbReference type="STRING" id="1497020.DO97_20240"/>
<dbReference type="PANTHER" id="PTHR11629:SF63">
    <property type="entry name" value="V-TYPE PROTON ATPASE SUBUNIT A"/>
    <property type="match status" value="1"/>
</dbReference>
<proteinExistence type="inferred from homology"/>
<dbReference type="PANTHER" id="PTHR11629">
    <property type="entry name" value="VACUOLAR PROTON ATPASES"/>
    <property type="match status" value="1"/>
</dbReference>
<dbReference type="EMBL" id="JJML01000008">
    <property type="protein sequence ID" value="KGF73410.1"/>
    <property type="molecule type" value="Genomic_DNA"/>
</dbReference>
<gene>
    <name evidence="9" type="ORF">DO97_20240</name>
</gene>
<dbReference type="GO" id="GO:0046961">
    <property type="term" value="F:proton-transporting ATPase activity, rotational mechanism"/>
    <property type="evidence" value="ECO:0007669"/>
    <property type="project" value="InterPro"/>
</dbReference>
<feature type="transmembrane region" description="Helical" evidence="8">
    <location>
        <begin position="540"/>
        <end position="566"/>
    </location>
</feature>
<dbReference type="GO" id="GO:0051117">
    <property type="term" value="F:ATPase binding"/>
    <property type="evidence" value="ECO:0007669"/>
    <property type="project" value="TreeGrafter"/>
</dbReference>
<feature type="transmembrane region" description="Helical" evidence="8">
    <location>
        <begin position="507"/>
        <end position="528"/>
    </location>
</feature>
<comment type="subcellular location">
    <subcellularLocation>
        <location evidence="1">Membrane</location>
        <topology evidence="1">Multi-pass membrane protein</topology>
    </subcellularLocation>
</comment>
<reference evidence="9 10" key="1">
    <citation type="journal article" date="2014" name="Mol. Ecol.">
        <title>Evolution of Synechococcus.</title>
        <authorList>
            <person name="Dvorak P."/>
            <person name="Casamatta D."/>
            <person name="Hasler P."/>
            <person name="Poulickova A."/>
            <person name="Ondrej V."/>
            <person name="Sanges R."/>
        </authorList>
    </citation>
    <scope>NUCLEOTIDE SEQUENCE [LARGE SCALE GENOMIC DNA]</scope>
    <source>
        <strain evidence="9 10">CAUP A 1101</strain>
    </source>
</reference>
<dbReference type="AlphaFoldDB" id="A0A098TM68"/>
<feature type="transmembrane region" description="Helical" evidence="8">
    <location>
        <begin position="430"/>
        <end position="448"/>
    </location>
</feature>
<dbReference type="OrthoDB" id="9803814at2"/>